<dbReference type="Pfam" id="PF14780">
    <property type="entry name" value="NEPRO_N"/>
    <property type="match status" value="1"/>
</dbReference>
<evidence type="ECO:0000313" key="6">
    <source>
        <dbReference type="Proteomes" id="UP000232688"/>
    </source>
</evidence>
<keyword evidence="7" id="KW-1185">Reference proteome</keyword>
<dbReference type="VEuPathDB" id="FungiDB:FUN_012597"/>
<proteinExistence type="predicted"/>
<sequence>MVIKRKLRNSTANTSTPVPEVKSEEIKTPSPTPPVKVERRGRPRKSETSEEITNDRPVKASRPNETFKIIPFNPKGTTSNSKGKEKETTQSPTDLPSEPVYNEPVQQFEPNFVTLPEAPVFSPLPQQQSHITPPIQGASTYSGNILQTPRNTRPRKWIRRKVVIKTTGAEIAVPVWYSNQVPLYAIRYISKPIQICFPKEALFNSSFANKIHLNNFNQLTAQVIIFHKNELWDEANILERLYYKNKNQHQRAGYFRKIIEVRKFLKRIKEMGINELMSGFIEAFYSKKIGKIRSTWDQVPSQEMVIFVMNRLIGVVLLMNKALQIFNDAFNTFSALLRQTEFMSFALACLAILARFNILTRVMLEEIKKCYGLLRNWVEYFPRSSQTIPETDLDNEINKLPEFL</sequence>
<gene>
    <name evidence="4" type="ORF">RhiirA1_539164</name>
    <name evidence="5" type="ORF">RhiirA4_538090</name>
</gene>
<organism evidence="5 7">
    <name type="scientific">Rhizophagus irregularis</name>
    <dbReference type="NCBI Taxonomy" id="588596"/>
    <lineage>
        <taxon>Eukaryota</taxon>
        <taxon>Fungi</taxon>
        <taxon>Fungi incertae sedis</taxon>
        <taxon>Mucoromycota</taxon>
        <taxon>Glomeromycotina</taxon>
        <taxon>Glomeromycetes</taxon>
        <taxon>Glomerales</taxon>
        <taxon>Glomeraceae</taxon>
        <taxon>Rhizophagus</taxon>
    </lineage>
</organism>
<dbReference type="AlphaFoldDB" id="A0A2I1EAX6"/>
<feature type="domain" description="Nucleolus and neural progenitor protein-like N-terminal" evidence="3">
    <location>
        <begin position="207"/>
        <end position="374"/>
    </location>
</feature>
<reference evidence="4 6" key="3">
    <citation type="submission" date="2017-10" db="EMBL/GenBank/DDBJ databases">
        <title>Genome analyses suggest a sexual origin of heterokaryosis in a supposedly ancient asexual fungus.</title>
        <authorList>
            <person name="Corradi N."/>
            <person name="Sedzielewska K."/>
            <person name="Noel J."/>
            <person name="Charron P."/>
            <person name="Farinelli L."/>
            <person name="Marton T."/>
            <person name="Kruger M."/>
            <person name="Pelin A."/>
            <person name="Brachmann A."/>
            <person name="Corradi N."/>
        </authorList>
    </citation>
    <scope>NUCLEOTIDE SEQUENCE [LARGE SCALE GENOMIC DNA]</scope>
    <source>
        <strain evidence="4 6">A1</strain>
    </source>
</reference>
<reference evidence="5 7" key="1">
    <citation type="submission" date="2015-10" db="EMBL/GenBank/DDBJ databases">
        <title>Genome analyses suggest a sexual origin of heterokaryosis in a supposedly ancient asexual fungus.</title>
        <authorList>
            <person name="Ropars J."/>
            <person name="Sedzielewska K."/>
            <person name="Noel J."/>
            <person name="Charron P."/>
            <person name="Farinelli L."/>
            <person name="Marton T."/>
            <person name="Kruger M."/>
            <person name="Pelin A."/>
            <person name="Brachmann A."/>
            <person name="Corradi N."/>
        </authorList>
    </citation>
    <scope>NUCLEOTIDE SEQUENCE [LARGE SCALE GENOMIC DNA]</scope>
    <source>
        <strain evidence="5 7">A4</strain>
    </source>
</reference>
<evidence type="ECO:0000313" key="7">
    <source>
        <dbReference type="Proteomes" id="UP000234323"/>
    </source>
</evidence>
<reference evidence="4 6" key="2">
    <citation type="submission" date="2017-10" db="EMBL/GenBank/DDBJ databases">
        <title>Extensive intraspecific genome diversity in a model arbuscular mycorrhizal fungus.</title>
        <authorList>
            <person name="Chen E.C.H."/>
            <person name="Morin E."/>
            <person name="Baudet D."/>
            <person name="Noel J."/>
            <person name="Ndikumana S."/>
            <person name="Charron P."/>
            <person name="St-Onge C."/>
            <person name="Giorgi J."/>
            <person name="Grigoriev I.V."/>
            <person name="Roux C."/>
            <person name="Martin F.M."/>
            <person name="Corradi N."/>
        </authorList>
    </citation>
    <scope>NUCLEOTIDE SEQUENCE [LARGE SCALE GENOMIC DNA]</scope>
    <source>
        <strain evidence="4 6">A1</strain>
    </source>
</reference>
<accession>A0A2I1EAX6</accession>
<dbReference type="EMBL" id="LLXH01000988">
    <property type="protein sequence ID" value="PKC61431.1"/>
    <property type="molecule type" value="Genomic_DNA"/>
</dbReference>
<evidence type="ECO:0000259" key="3">
    <source>
        <dbReference type="Pfam" id="PF14780"/>
    </source>
</evidence>
<feature type="transmembrane region" description="Helical" evidence="2">
    <location>
        <begin position="342"/>
        <end position="359"/>
    </location>
</feature>
<dbReference type="VEuPathDB" id="FungiDB:RhiirA1_539164"/>
<protein>
    <recommendedName>
        <fullName evidence="3">Nucleolus and neural progenitor protein-like N-terminal domain-containing protein</fullName>
    </recommendedName>
</protein>
<keyword evidence="2" id="KW-0472">Membrane</keyword>
<dbReference type="Proteomes" id="UP000234323">
    <property type="component" value="Unassembled WGS sequence"/>
</dbReference>
<dbReference type="EMBL" id="LLXI01000062">
    <property type="protein sequence ID" value="PKY39422.1"/>
    <property type="molecule type" value="Genomic_DNA"/>
</dbReference>
<feature type="region of interest" description="Disordered" evidence="1">
    <location>
        <begin position="1"/>
        <end position="99"/>
    </location>
</feature>
<evidence type="ECO:0000313" key="5">
    <source>
        <dbReference type="EMBL" id="PKY39422.1"/>
    </source>
</evidence>
<dbReference type="Proteomes" id="UP000232688">
    <property type="component" value="Unassembled WGS sequence"/>
</dbReference>
<dbReference type="VEuPathDB" id="FungiDB:RhiirFUN_014533"/>
<keyword evidence="2" id="KW-1133">Transmembrane helix</keyword>
<evidence type="ECO:0000256" key="1">
    <source>
        <dbReference type="SAM" id="MobiDB-lite"/>
    </source>
</evidence>
<evidence type="ECO:0000256" key="2">
    <source>
        <dbReference type="SAM" id="Phobius"/>
    </source>
</evidence>
<dbReference type="InterPro" id="IPR027951">
    <property type="entry name" value="Nepro_N"/>
</dbReference>
<keyword evidence="2" id="KW-0812">Transmembrane</keyword>
<feature type="compositionally biased region" description="Basic and acidic residues" evidence="1">
    <location>
        <begin position="36"/>
        <end position="58"/>
    </location>
</feature>
<dbReference type="PANTHER" id="PTHR34786">
    <property type="entry name" value="OS09G0504900 PROTEIN"/>
    <property type="match status" value="1"/>
</dbReference>
<dbReference type="PANTHER" id="PTHR34786:SF1">
    <property type="entry name" value="OS09G0504900 PROTEIN"/>
    <property type="match status" value="1"/>
</dbReference>
<name>A0A2I1EAX6_9GLOM</name>
<dbReference type="OrthoDB" id="114080at2759"/>
<evidence type="ECO:0000313" key="4">
    <source>
        <dbReference type="EMBL" id="PKC61431.1"/>
    </source>
</evidence>
<comment type="caution">
    <text evidence="5">The sequence shown here is derived from an EMBL/GenBank/DDBJ whole genome shotgun (WGS) entry which is preliminary data.</text>
</comment>